<dbReference type="PANTHER" id="PTHR23028">
    <property type="entry name" value="ACETYLTRANSFERASE"/>
    <property type="match status" value="1"/>
</dbReference>
<accession>A0A3E1YAN9</accession>
<feature type="transmembrane region" description="Helical" evidence="1">
    <location>
        <begin position="163"/>
        <end position="180"/>
    </location>
</feature>
<gene>
    <name evidence="3" type="ORF">DVR12_13110</name>
</gene>
<keyword evidence="3" id="KW-0012">Acyltransferase</keyword>
<feature type="transmembrane region" description="Helical" evidence="1">
    <location>
        <begin position="85"/>
        <end position="106"/>
    </location>
</feature>
<evidence type="ECO:0000313" key="3">
    <source>
        <dbReference type="EMBL" id="RFS22727.1"/>
    </source>
</evidence>
<dbReference type="Pfam" id="PF01757">
    <property type="entry name" value="Acyl_transf_3"/>
    <property type="match status" value="1"/>
</dbReference>
<name>A0A3E1YAN9_9BACT</name>
<dbReference type="GO" id="GO:0000271">
    <property type="term" value="P:polysaccharide biosynthetic process"/>
    <property type="evidence" value="ECO:0007669"/>
    <property type="project" value="TreeGrafter"/>
</dbReference>
<protein>
    <submittedName>
        <fullName evidence="3">Acyltransferase</fullName>
    </submittedName>
</protein>
<feature type="transmembrane region" description="Helical" evidence="1">
    <location>
        <begin position="186"/>
        <end position="206"/>
    </location>
</feature>
<dbReference type="OrthoDB" id="290051at2"/>
<reference evidence="3 4" key="1">
    <citation type="submission" date="2018-07" db="EMBL/GenBank/DDBJ databases">
        <title>Chitinophaga K2CV101002-2 sp. nov., isolated from a monsoon evergreen broad-leaved forest soil.</title>
        <authorList>
            <person name="Lv Y."/>
        </authorList>
    </citation>
    <scope>NUCLEOTIDE SEQUENCE [LARGE SCALE GENOMIC DNA]</scope>
    <source>
        <strain evidence="3 4">GDMCC 1.1288</strain>
    </source>
</reference>
<evidence type="ECO:0000259" key="2">
    <source>
        <dbReference type="Pfam" id="PF01757"/>
    </source>
</evidence>
<keyword evidence="1" id="KW-0812">Transmembrane</keyword>
<feature type="transmembrane region" description="Helical" evidence="1">
    <location>
        <begin position="38"/>
        <end position="64"/>
    </location>
</feature>
<organism evidence="3 4">
    <name type="scientific">Chitinophaga silvatica</name>
    <dbReference type="NCBI Taxonomy" id="2282649"/>
    <lineage>
        <taxon>Bacteria</taxon>
        <taxon>Pseudomonadati</taxon>
        <taxon>Bacteroidota</taxon>
        <taxon>Chitinophagia</taxon>
        <taxon>Chitinophagales</taxon>
        <taxon>Chitinophagaceae</taxon>
        <taxon>Chitinophaga</taxon>
    </lineage>
</organism>
<dbReference type="InterPro" id="IPR002656">
    <property type="entry name" value="Acyl_transf_3_dom"/>
</dbReference>
<dbReference type="EMBL" id="QPMM01000006">
    <property type="protein sequence ID" value="RFS22727.1"/>
    <property type="molecule type" value="Genomic_DNA"/>
</dbReference>
<dbReference type="AlphaFoldDB" id="A0A3E1YAN9"/>
<keyword evidence="1" id="KW-0472">Membrane</keyword>
<dbReference type="Proteomes" id="UP000260644">
    <property type="component" value="Unassembled WGS sequence"/>
</dbReference>
<feature type="domain" description="Acyltransferase 3" evidence="2">
    <location>
        <begin position="4"/>
        <end position="335"/>
    </location>
</feature>
<dbReference type="GO" id="GO:0016020">
    <property type="term" value="C:membrane"/>
    <property type="evidence" value="ECO:0007669"/>
    <property type="project" value="TreeGrafter"/>
</dbReference>
<proteinExistence type="predicted"/>
<feature type="transmembrane region" description="Helical" evidence="1">
    <location>
        <begin position="324"/>
        <end position="341"/>
    </location>
</feature>
<sequence>MKINSIQVLRAVAVILVTHAHSIDTQMAFSRAFQDDFFYLQNLGAIGVDLFFVISGFIICYVASKYQGVTDGFEFLKKRFFRINPVYYVASILALLVTFLVMPRAIDQGMMIRAYNSLVILPIIPAQAAYPVPILSVGWSLSFEWFFYVLFFCTILMGLKNKVPVLALIIISLVVFGRLYHPNSWVVFYTNPLLLEFMFGTLVFWMYNHVKLSKGVSLLLIVLGISGYIFNIFHDFGTLSELNDIYTGVGMLDRVLLWGVPSLFLFTGCVFMEKAGGFNKIWNNSLLLYLGNGSYSIYLVHTTVNLILATQLYARVGFFLNPDLAVFVQMIIGIMGGLLFYQKVEKPVIAYFHPPMQKQTA</sequence>
<feature type="transmembrane region" description="Helical" evidence="1">
    <location>
        <begin position="137"/>
        <end position="156"/>
    </location>
</feature>
<evidence type="ECO:0000313" key="4">
    <source>
        <dbReference type="Proteomes" id="UP000260644"/>
    </source>
</evidence>
<evidence type="ECO:0000256" key="1">
    <source>
        <dbReference type="SAM" id="Phobius"/>
    </source>
</evidence>
<keyword evidence="1" id="KW-1133">Transmembrane helix</keyword>
<dbReference type="RefSeq" id="WP_116976120.1">
    <property type="nucleotide sequence ID" value="NZ_QPMM01000006.1"/>
</dbReference>
<keyword evidence="4" id="KW-1185">Reference proteome</keyword>
<dbReference type="PANTHER" id="PTHR23028:SF131">
    <property type="entry name" value="BLR2367 PROTEIN"/>
    <property type="match status" value="1"/>
</dbReference>
<feature type="transmembrane region" description="Helical" evidence="1">
    <location>
        <begin position="286"/>
        <end position="312"/>
    </location>
</feature>
<dbReference type="GO" id="GO:0016747">
    <property type="term" value="F:acyltransferase activity, transferring groups other than amino-acyl groups"/>
    <property type="evidence" value="ECO:0007669"/>
    <property type="project" value="InterPro"/>
</dbReference>
<keyword evidence="3" id="KW-0808">Transferase</keyword>
<dbReference type="InterPro" id="IPR050879">
    <property type="entry name" value="Acyltransferase_3"/>
</dbReference>
<comment type="caution">
    <text evidence="3">The sequence shown here is derived from an EMBL/GenBank/DDBJ whole genome shotgun (WGS) entry which is preliminary data.</text>
</comment>
<feature type="transmembrane region" description="Helical" evidence="1">
    <location>
        <begin position="256"/>
        <end position="274"/>
    </location>
</feature>
<feature type="transmembrane region" description="Helical" evidence="1">
    <location>
        <begin position="218"/>
        <end position="236"/>
    </location>
</feature>